<dbReference type="EMBL" id="CP020946">
    <property type="protein sequence ID" value="ASD65094.1"/>
    <property type="molecule type" value="Genomic_DNA"/>
</dbReference>
<dbReference type="GO" id="GO:0008703">
    <property type="term" value="F:5-amino-6-(5-phosphoribosylamino)uracil reductase activity"/>
    <property type="evidence" value="ECO:0007669"/>
    <property type="project" value="InterPro"/>
</dbReference>
<name>A0A1Z3NCA1_BDEBC</name>
<accession>A0A1Z3NCA1</accession>
<evidence type="ECO:0000313" key="3">
    <source>
        <dbReference type="Proteomes" id="UP000197003"/>
    </source>
</evidence>
<dbReference type="Pfam" id="PF01872">
    <property type="entry name" value="RibD_C"/>
    <property type="match status" value="1"/>
</dbReference>
<feature type="domain" description="Bacterial bifunctional deaminase-reductase C-terminal" evidence="1">
    <location>
        <begin position="24"/>
        <end position="202"/>
    </location>
</feature>
<dbReference type="GO" id="GO:0009231">
    <property type="term" value="P:riboflavin biosynthetic process"/>
    <property type="evidence" value="ECO:0007669"/>
    <property type="project" value="InterPro"/>
</dbReference>
<gene>
    <name evidence="2" type="ORF">B9G79_16725</name>
</gene>
<dbReference type="InterPro" id="IPR050765">
    <property type="entry name" value="Riboflavin_Biosynth_HTPR"/>
</dbReference>
<organism evidence="2 3">
    <name type="scientific">Bdellovibrio bacteriovorus</name>
    <dbReference type="NCBI Taxonomy" id="959"/>
    <lineage>
        <taxon>Bacteria</taxon>
        <taxon>Pseudomonadati</taxon>
        <taxon>Bdellovibrionota</taxon>
        <taxon>Bdellovibrionia</taxon>
        <taxon>Bdellovibrionales</taxon>
        <taxon>Pseudobdellovibrionaceae</taxon>
        <taxon>Bdellovibrio</taxon>
    </lineage>
</organism>
<evidence type="ECO:0000259" key="1">
    <source>
        <dbReference type="Pfam" id="PF01872"/>
    </source>
</evidence>
<dbReference type="AlphaFoldDB" id="A0A1Z3NCA1"/>
<dbReference type="InterPro" id="IPR024072">
    <property type="entry name" value="DHFR-like_dom_sf"/>
</dbReference>
<reference evidence="2 3" key="1">
    <citation type="submission" date="2017-04" db="EMBL/GenBank/DDBJ databases">
        <title>Whole genome sequence of Bdellovibrio bacteriovorus strain SSB218315.</title>
        <authorList>
            <person name="Oyedara O."/>
            <person name="Rodriguez-Perez M.A."/>
        </authorList>
    </citation>
    <scope>NUCLEOTIDE SEQUENCE [LARGE SCALE GENOMIC DNA]</scope>
    <source>
        <strain evidence="2 3">SSB218315</strain>
    </source>
</reference>
<dbReference type="PANTHER" id="PTHR38011:SF11">
    <property type="entry name" value="2,5-DIAMINO-6-RIBOSYLAMINO-4(3H)-PYRIMIDINONE 5'-PHOSPHATE REDUCTASE"/>
    <property type="match status" value="1"/>
</dbReference>
<protein>
    <recommendedName>
        <fullName evidence="1">Bacterial bifunctional deaminase-reductase C-terminal domain-containing protein</fullName>
    </recommendedName>
</protein>
<dbReference type="Proteomes" id="UP000197003">
    <property type="component" value="Chromosome"/>
</dbReference>
<dbReference type="PANTHER" id="PTHR38011">
    <property type="entry name" value="DIHYDROFOLATE REDUCTASE FAMILY PROTEIN (AFU_ORTHOLOGUE AFUA_8G06820)"/>
    <property type="match status" value="1"/>
</dbReference>
<dbReference type="SUPFAM" id="SSF53597">
    <property type="entry name" value="Dihydrofolate reductase-like"/>
    <property type="match status" value="1"/>
</dbReference>
<evidence type="ECO:0000313" key="2">
    <source>
        <dbReference type="EMBL" id="ASD65094.1"/>
    </source>
</evidence>
<dbReference type="OrthoDB" id="7342392at2"/>
<proteinExistence type="predicted"/>
<sequence>MTNCRVSKPRNGLKIRALQGGLMPTITVFNSVSLDGYFADKNSDMSWAHNQEQDDEFTAFVAANAKGGGALLFGRKTYDMMAGFWPTPSAKEAMPEIAEGMNRMKKYVVSHSLNEVTWENSELIKGDLVSEIRKLKKQNGPDIAILGSGSIVAQLAEAKLIDEYSVVVLPLLLGSGRSQFDGLKSRRDLQLIECRSFKNGNVFLRYRPAAVHDDLH</sequence>
<dbReference type="InterPro" id="IPR002734">
    <property type="entry name" value="RibDG_C"/>
</dbReference>
<dbReference type="Gene3D" id="3.40.430.10">
    <property type="entry name" value="Dihydrofolate Reductase, subunit A"/>
    <property type="match status" value="1"/>
</dbReference>